<dbReference type="EMBL" id="MDKE01000009">
    <property type="protein sequence ID" value="OIN12746.1"/>
    <property type="molecule type" value="Genomic_DNA"/>
</dbReference>
<keyword evidence="1" id="KW-0732">Signal</keyword>
<comment type="caution">
    <text evidence="2">The sequence shown here is derived from an EMBL/GenBank/DDBJ whole genome shotgun (WGS) entry which is preliminary data.</text>
</comment>
<proteinExistence type="predicted"/>
<dbReference type="Proteomes" id="UP000243073">
    <property type="component" value="Unassembled WGS sequence"/>
</dbReference>
<dbReference type="AlphaFoldDB" id="A0A1J4QJ60"/>
<sequence length="188" mass="20290">MKYLVPLPRVALGLMLGASCSISLAATPEEKIASAMSAAPPSISATATILDWPAEMADEMAELRQGDNGWSCLPDMPATPGNDPMCLDAVWMDWAHAWMNKLPHTNKGMGFGYMLQGGTPESNTDPYATEPAAGNEWISEPLPHLMILVPDAAMLEGLPTDHTNGGPWVMWKDTPYVHIMAPMPAYQP</sequence>
<feature type="chain" id="PRO_5009632502" evidence="1">
    <location>
        <begin position="26"/>
        <end position="188"/>
    </location>
</feature>
<dbReference type="STRING" id="1414654.BFR47_11280"/>
<accession>A0A1J4QJ60</accession>
<organism evidence="2 3">
    <name type="scientific">Oceanisphaera psychrotolerans</name>
    <dbReference type="NCBI Taxonomy" id="1414654"/>
    <lineage>
        <taxon>Bacteria</taxon>
        <taxon>Pseudomonadati</taxon>
        <taxon>Pseudomonadota</taxon>
        <taxon>Gammaproteobacteria</taxon>
        <taxon>Aeromonadales</taxon>
        <taxon>Aeromonadaceae</taxon>
        <taxon>Oceanisphaera</taxon>
    </lineage>
</organism>
<evidence type="ECO:0000313" key="3">
    <source>
        <dbReference type="Proteomes" id="UP000243073"/>
    </source>
</evidence>
<keyword evidence="3" id="KW-1185">Reference proteome</keyword>
<name>A0A1J4QJ60_9GAMM</name>
<gene>
    <name evidence="2" type="ORF">BFR47_11280</name>
</gene>
<evidence type="ECO:0000313" key="2">
    <source>
        <dbReference type="EMBL" id="OIN12746.1"/>
    </source>
</evidence>
<dbReference type="OrthoDB" id="4760845at2"/>
<protein>
    <submittedName>
        <fullName evidence="2">Uncharacterized protein</fullName>
    </submittedName>
</protein>
<reference evidence="2 3" key="1">
    <citation type="submission" date="2016-07" db="EMBL/GenBank/DDBJ databases">
        <title>Draft Genome Sequence of Oceanisphaera psychrotolerans, isolated from coastal sediment samples.</title>
        <authorList>
            <person name="Zhuo S."/>
            <person name="Ruan Z."/>
        </authorList>
    </citation>
    <scope>NUCLEOTIDE SEQUENCE [LARGE SCALE GENOMIC DNA]</scope>
    <source>
        <strain evidence="2 3">LAM-WHM-ZC</strain>
    </source>
</reference>
<dbReference type="PROSITE" id="PS51257">
    <property type="entry name" value="PROKAR_LIPOPROTEIN"/>
    <property type="match status" value="1"/>
</dbReference>
<feature type="signal peptide" evidence="1">
    <location>
        <begin position="1"/>
        <end position="25"/>
    </location>
</feature>
<evidence type="ECO:0000256" key="1">
    <source>
        <dbReference type="SAM" id="SignalP"/>
    </source>
</evidence>
<dbReference type="RefSeq" id="WP_071471812.1">
    <property type="nucleotide sequence ID" value="NZ_MDKE01000009.1"/>
</dbReference>